<comment type="caution">
    <text evidence="1">The sequence shown here is derived from an EMBL/GenBank/DDBJ whole genome shotgun (WGS) entry which is preliminary data.</text>
</comment>
<dbReference type="AlphaFoldDB" id="A0A0G1XIF6"/>
<protein>
    <submittedName>
        <fullName evidence="1">Uncharacterized protein</fullName>
    </submittedName>
</protein>
<name>A0A0G1XIF6_9BACT</name>
<accession>A0A0G1XIF6</accession>
<organism evidence="1 2">
    <name type="scientific">Candidatus Uhrbacteria bacterium GW2011_GWD2_52_7</name>
    <dbReference type="NCBI Taxonomy" id="1618989"/>
    <lineage>
        <taxon>Bacteria</taxon>
        <taxon>Candidatus Uhriibacteriota</taxon>
    </lineage>
</organism>
<proteinExistence type="predicted"/>
<dbReference type="Proteomes" id="UP000034846">
    <property type="component" value="Unassembled WGS sequence"/>
</dbReference>
<sequence length="80" mass="9316">MSELLLEEKKENSKVVAIQQILEEIRKLHKVSQDQLSKTTKYHFHASFTLTEKFAHEPEIELEIRDDTTEGVISQIFSNS</sequence>
<evidence type="ECO:0000313" key="1">
    <source>
        <dbReference type="EMBL" id="KKW30685.1"/>
    </source>
</evidence>
<gene>
    <name evidence="1" type="ORF">UY72_C0005G0001</name>
</gene>
<dbReference type="EMBL" id="LCRD01000005">
    <property type="protein sequence ID" value="KKW30685.1"/>
    <property type="molecule type" value="Genomic_DNA"/>
</dbReference>
<reference evidence="1 2" key="1">
    <citation type="journal article" date="2015" name="Nature">
        <title>rRNA introns, odd ribosomes, and small enigmatic genomes across a large radiation of phyla.</title>
        <authorList>
            <person name="Brown C.T."/>
            <person name="Hug L.A."/>
            <person name="Thomas B.C."/>
            <person name="Sharon I."/>
            <person name="Castelle C.J."/>
            <person name="Singh A."/>
            <person name="Wilkins M.J."/>
            <person name="Williams K.H."/>
            <person name="Banfield J.F."/>
        </authorList>
    </citation>
    <scope>NUCLEOTIDE SEQUENCE [LARGE SCALE GENOMIC DNA]</scope>
</reference>
<evidence type="ECO:0000313" key="2">
    <source>
        <dbReference type="Proteomes" id="UP000034846"/>
    </source>
</evidence>